<dbReference type="GO" id="GO:0046677">
    <property type="term" value="P:response to antibiotic"/>
    <property type="evidence" value="ECO:0007669"/>
    <property type="project" value="InterPro"/>
</dbReference>
<keyword evidence="4 6" id="KW-0238">DNA-binding</keyword>
<organism evidence="9 10">
    <name type="scientific">Nannocystis exedens</name>
    <dbReference type="NCBI Taxonomy" id="54"/>
    <lineage>
        <taxon>Bacteria</taxon>
        <taxon>Pseudomonadati</taxon>
        <taxon>Myxococcota</taxon>
        <taxon>Polyangia</taxon>
        <taxon>Nannocystales</taxon>
        <taxon>Nannocystaceae</taxon>
        <taxon>Nannocystis</taxon>
    </lineage>
</organism>
<dbReference type="PROSITE" id="PS50977">
    <property type="entry name" value="HTH_TETR_2"/>
    <property type="match status" value="1"/>
</dbReference>
<feature type="DNA-binding region" description="H-T-H motif" evidence="6">
    <location>
        <begin position="24"/>
        <end position="43"/>
    </location>
</feature>
<protein>
    <submittedName>
        <fullName evidence="9">Transcriptional regulator, TetR family</fullName>
    </submittedName>
</protein>
<dbReference type="Proteomes" id="UP000199400">
    <property type="component" value="Unassembled WGS sequence"/>
</dbReference>
<keyword evidence="5" id="KW-0804">Transcription</keyword>
<evidence type="ECO:0000259" key="8">
    <source>
        <dbReference type="PROSITE" id="PS50977"/>
    </source>
</evidence>
<dbReference type="InterPro" id="IPR003012">
    <property type="entry name" value="Tet_transcr_reg_TetR"/>
</dbReference>
<keyword evidence="3" id="KW-0805">Transcription regulation</keyword>
<dbReference type="PRINTS" id="PR00455">
    <property type="entry name" value="HTHTETR"/>
</dbReference>
<dbReference type="Pfam" id="PF00440">
    <property type="entry name" value="TetR_N"/>
    <property type="match status" value="1"/>
</dbReference>
<dbReference type="InterPro" id="IPR009057">
    <property type="entry name" value="Homeodomain-like_sf"/>
</dbReference>
<evidence type="ECO:0000256" key="5">
    <source>
        <dbReference type="ARBA" id="ARBA00023163"/>
    </source>
</evidence>
<dbReference type="Gene3D" id="1.10.357.10">
    <property type="entry name" value="Tetracycline Repressor, domain 2"/>
    <property type="match status" value="1"/>
</dbReference>
<evidence type="ECO:0000256" key="6">
    <source>
        <dbReference type="PROSITE-ProRule" id="PRU00335"/>
    </source>
</evidence>
<dbReference type="AlphaFoldDB" id="A0A1I2CSS1"/>
<dbReference type="RefSeq" id="WP_096326857.1">
    <property type="nucleotide sequence ID" value="NZ_FOMX01000018.1"/>
</dbReference>
<dbReference type="GO" id="GO:0000976">
    <property type="term" value="F:transcription cis-regulatory region binding"/>
    <property type="evidence" value="ECO:0007669"/>
    <property type="project" value="TreeGrafter"/>
</dbReference>
<evidence type="ECO:0000256" key="3">
    <source>
        <dbReference type="ARBA" id="ARBA00023015"/>
    </source>
</evidence>
<evidence type="ECO:0000313" key="10">
    <source>
        <dbReference type="Proteomes" id="UP000199400"/>
    </source>
</evidence>
<reference evidence="10" key="1">
    <citation type="submission" date="2016-10" db="EMBL/GenBank/DDBJ databases">
        <authorList>
            <person name="Varghese N."/>
            <person name="Submissions S."/>
        </authorList>
    </citation>
    <scope>NUCLEOTIDE SEQUENCE [LARGE SCALE GENOMIC DNA]</scope>
    <source>
        <strain evidence="10">ATCC 25963</strain>
    </source>
</reference>
<keyword evidence="10" id="KW-1185">Reference proteome</keyword>
<dbReference type="SUPFAM" id="SSF48498">
    <property type="entry name" value="Tetracyclin repressor-like, C-terminal domain"/>
    <property type="match status" value="1"/>
</dbReference>
<accession>A0A1I2CSS1</accession>
<evidence type="ECO:0000256" key="1">
    <source>
        <dbReference type="ARBA" id="ARBA00002856"/>
    </source>
</evidence>
<evidence type="ECO:0000256" key="2">
    <source>
        <dbReference type="ARBA" id="ARBA00022491"/>
    </source>
</evidence>
<dbReference type="Gene3D" id="1.10.10.60">
    <property type="entry name" value="Homeodomain-like"/>
    <property type="match status" value="1"/>
</dbReference>
<keyword evidence="2" id="KW-0678">Repressor</keyword>
<sequence length="227" mass="24800">MLRREQVVEAALRLLDEVGLDGLTMRRLAEKLNVKAATLYWHVKNKQELLEAMAEAMLADCGASPPEAAPGLAQAIELAGKLRAALLARRDGARVFGGTYVAQPNTLRVSERLLGALREAGLPLRAVAWGAWTITYYVIGFTLEEQALRTTTGAGPQRLRAALDPTRFPQLAAAFSHLIDGDLEARFDYGLRLITAGLRAELPTEAEPVRPADPQATGRRARRRPAR</sequence>
<dbReference type="EMBL" id="FOMX01000018">
    <property type="protein sequence ID" value="SFE71376.1"/>
    <property type="molecule type" value="Genomic_DNA"/>
</dbReference>
<evidence type="ECO:0000256" key="4">
    <source>
        <dbReference type="ARBA" id="ARBA00023125"/>
    </source>
</evidence>
<dbReference type="GO" id="GO:0003700">
    <property type="term" value="F:DNA-binding transcription factor activity"/>
    <property type="evidence" value="ECO:0007669"/>
    <property type="project" value="TreeGrafter"/>
</dbReference>
<dbReference type="InterPro" id="IPR001647">
    <property type="entry name" value="HTH_TetR"/>
</dbReference>
<dbReference type="Pfam" id="PF02909">
    <property type="entry name" value="TetR_C_1"/>
    <property type="match status" value="1"/>
</dbReference>
<comment type="function">
    <text evidence="1">TetR is the repressor of the tetracycline resistance element; its N-terminal region forms a helix-turn-helix structure and binds DNA. Binding of tetracycline to TetR reduces the repressor affinity for the tetracycline resistance gene (tetA) promoter operator sites.</text>
</comment>
<evidence type="ECO:0000256" key="7">
    <source>
        <dbReference type="SAM" id="MobiDB-lite"/>
    </source>
</evidence>
<feature type="domain" description="HTH tetR-type" evidence="8">
    <location>
        <begin position="1"/>
        <end position="61"/>
    </location>
</feature>
<proteinExistence type="predicted"/>
<dbReference type="InterPro" id="IPR036271">
    <property type="entry name" value="Tet_transcr_reg_TetR-rel_C_sf"/>
</dbReference>
<dbReference type="PANTHER" id="PTHR30055:SF151">
    <property type="entry name" value="TRANSCRIPTIONAL REGULATORY PROTEIN"/>
    <property type="match status" value="1"/>
</dbReference>
<evidence type="ECO:0000313" key="9">
    <source>
        <dbReference type="EMBL" id="SFE71376.1"/>
    </source>
</evidence>
<dbReference type="InterPro" id="IPR050109">
    <property type="entry name" value="HTH-type_TetR-like_transc_reg"/>
</dbReference>
<dbReference type="PANTHER" id="PTHR30055">
    <property type="entry name" value="HTH-TYPE TRANSCRIPTIONAL REGULATOR RUTR"/>
    <property type="match status" value="1"/>
</dbReference>
<name>A0A1I2CSS1_9BACT</name>
<dbReference type="SUPFAM" id="SSF46689">
    <property type="entry name" value="Homeodomain-like"/>
    <property type="match status" value="1"/>
</dbReference>
<dbReference type="InterPro" id="IPR004111">
    <property type="entry name" value="Repressor_TetR_C"/>
</dbReference>
<dbReference type="OrthoDB" id="5293507at2"/>
<dbReference type="GO" id="GO:0045892">
    <property type="term" value="P:negative regulation of DNA-templated transcription"/>
    <property type="evidence" value="ECO:0007669"/>
    <property type="project" value="InterPro"/>
</dbReference>
<dbReference type="PRINTS" id="PR00400">
    <property type="entry name" value="TETREPRESSOR"/>
</dbReference>
<gene>
    <name evidence="9" type="ORF">SAMN02745121_05237</name>
</gene>
<dbReference type="STRING" id="54.SAMN02745121_05237"/>
<feature type="region of interest" description="Disordered" evidence="7">
    <location>
        <begin position="205"/>
        <end position="227"/>
    </location>
</feature>